<evidence type="ECO:0000313" key="2">
    <source>
        <dbReference type="EMBL" id="CAB3993278.1"/>
    </source>
</evidence>
<feature type="region of interest" description="Disordered" evidence="1">
    <location>
        <begin position="1157"/>
        <end position="1291"/>
    </location>
</feature>
<gene>
    <name evidence="2" type="ORF">PACLA_8A013803</name>
</gene>
<name>A0A7D9DUU3_PARCT</name>
<dbReference type="CDD" id="cd01650">
    <property type="entry name" value="RT_nLTR_like"/>
    <property type="match status" value="2"/>
</dbReference>
<dbReference type="InterPro" id="IPR000477">
    <property type="entry name" value="RT_dom"/>
</dbReference>
<evidence type="ECO:0000256" key="1">
    <source>
        <dbReference type="SAM" id="MobiDB-lite"/>
    </source>
</evidence>
<dbReference type="PANTHER" id="PTHR33332">
    <property type="entry name" value="REVERSE TRANSCRIPTASE DOMAIN-CONTAINING PROTEIN"/>
    <property type="match status" value="1"/>
</dbReference>
<dbReference type="Gene3D" id="3.60.10.10">
    <property type="entry name" value="Endonuclease/exonuclease/phosphatase"/>
    <property type="match status" value="1"/>
</dbReference>
<dbReference type="InterPro" id="IPR049773">
    <property type="entry name" value="AF10-like_CC"/>
</dbReference>
<organism evidence="2 3">
    <name type="scientific">Paramuricea clavata</name>
    <name type="common">Red gorgonian</name>
    <name type="synonym">Violescent sea-whip</name>
    <dbReference type="NCBI Taxonomy" id="317549"/>
    <lineage>
        <taxon>Eukaryota</taxon>
        <taxon>Metazoa</taxon>
        <taxon>Cnidaria</taxon>
        <taxon>Anthozoa</taxon>
        <taxon>Octocorallia</taxon>
        <taxon>Malacalcyonacea</taxon>
        <taxon>Plexauridae</taxon>
        <taxon>Paramuricea</taxon>
    </lineage>
</organism>
<reference evidence="2" key="1">
    <citation type="submission" date="2020-04" db="EMBL/GenBank/DDBJ databases">
        <authorList>
            <person name="Alioto T."/>
            <person name="Alioto T."/>
            <person name="Gomez Garrido J."/>
        </authorList>
    </citation>
    <scope>NUCLEOTIDE SEQUENCE</scope>
    <source>
        <strain evidence="2">A484AB</strain>
    </source>
</reference>
<dbReference type="SUPFAM" id="SSF56219">
    <property type="entry name" value="DNase I-like"/>
    <property type="match status" value="1"/>
</dbReference>
<dbReference type="Pfam" id="PF00078">
    <property type="entry name" value="RVT_1"/>
    <property type="match status" value="2"/>
</dbReference>
<dbReference type="InterPro" id="IPR036691">
    <property type="entry name" value="Endo/exonu/phosph_ase_sf"/>
</dbReference>
<dbReference type="OrthoDB" id="20839at2759"/>
<dbReference type="InterPro" id="IPR043502">
    <property type="entry name" value="DNA/RNA_pol_sf"/>
</dbReference>
<dbReference type="PROSITE" id="PS50878">
    <property type="entry name" value="RT_POL"/>
    <property type="match status" value="2"/>
</dbReference>
<feature type="compositionally biased region" description="Polar residues" evidence="1">
    <location>
        <begin position="1197"/>
        <end position="1207"/>
    </location>
</feature>
<feature type="compositionally biased region" description="Low complexity" evidence="1">
    <location>
        <begin position="1159"/>
        <end position="1173"/>
    </location>
</feature>
<comment type="caution">
    <text evidence="2">The sequence shown here is derived from an EMBL/GenBank/DDBJ whole genome shotgun (WGS) entry which is preliminary data.</text>
</comment>
<sequence>MMNDSAVVVSTNETHTYSSLWNIRAYFSISCRKQRVKAMIFLLLLCGDIETCPGPSNCCNCQKIIRSNQSNISCNDYKGNPTCVCSEYYESNMAASGNNNQLGEGMSDDPPALEELLNLVSSKGIKLLHQNICGLATKYPHIEFILKNYKDIHMFTLSETHLHEENIQLLPSIPGYSMVYRNRTNGNFGGGVAAFIADRVQWLRRHDLESPHLECLWIEVLLKNTKGFLIGTLYRPPNGSKFLPKDFPAYFDDMLTSVAAENKEVILMGDINCNFLKKSNDADIKSIIDVNGLEQMVKDPTRITPESSTLIDVICTNKPQNISKVEVISASLSDHEMIGCVRKLNNHSFKARTIEARDYRNYNHEDLCNNLRQSSFDSVFASKTVESAWENFKHIFLSAVDKYAPLIRKKIRGRPCPWLRNETKREMAERDWLLKKARKSNAENDWSKYKRKRNRVNNLVKMNKNRYYKDLLKENSRNPKKFWSTIKEIFPNKSAKCTGRSFHADGKLITHSNCIANAFGSFFSTVVDNLKRKSRPLKDFVWGHRHVPITQTNLSFQFIPVTEHHIEKKLNQLKRSKAAGIDNIPPGILKDCSTVVKDPLAHIINMSLCTGVIPSEWKVAKVIPVHKKGPINDFDNYRPISILPAVTKVMERIVHDQLMNYLEINHLINDSQFGFRPKRSTQLAVTLLLDKVRANMDKGLLTGMVFIDLSKAFDTVSHSNLLNKLTRFGIKSYELEWFTNYLFNRSQCVSFDGSLSEKFKVTSGVPQGSILGPLLFILYINDIDDHLISAQIINAWKLSEVIPLLKEGDHEIAKNNRPISLLLAASKICERVVLEQFTAYVEQKKCLSVHQSGNRKLHSTETLNLFISDKILKSMDDKEVVAVILLDLSKAFDSINHVLLLKKLQVLGVSDDALCWFKSYLTGRQQVVRIGSTVSETRTLNHGVPQGSILGPMLFNIYINDLPMVPKNGNLKSYVDDSKLLLSFSVNEVNSAAAKLNEDLRRVVSWCSLNSLLINPNKTKLLVFATRYMLKQIPADFHILLLGKKLFPVTSATDLGVTLDSGLTEIPTKLDDFLEFQWKQGVEFLSHQPGYLDVASLLSCLHQLKHENVKLEARLTDLVKRRDHLLLVNSRLSKPSNLSAASSPSLTQDVKRAEIASPNVLESSRNSSLERNNQALSGKSPENGPSEVDALPKDGQEQTAKQQDLKIQSQTKEQLTTKKEQQQQRQRTHSDLPQTAASSPPRGNKTTAEGKLATVSLSSIAGERPPNRQSPKSRKSPQGGGGKKMKSQEQLLQQEHQKIMQQQHQQLKQQQLNRQKFQQSHLLPLQQGNQQFNQHFAHQNSQLAFFKLPGYNGSEQHAMHQAKQGQMNGSPQQYNSQSLSRQFANFVPYMEPSSIHNVRMQGYMPVYPVENPLNKVMEEKMDSSAGMDKTERRN</sequence>
<proteinExistence type="predicted"/>
<protein>
    <submittedName>
        <fullName evidence="2">Uncharacterized protein</fullName>
    </submittedName>
</protein>
<dbReference type="CDD" id="cd20901">
    <property type="entry name" value="CC_AF10"/>
    <property type="match status" value="1"/>
</dbReference>
<dbReference type="EMBL" id="CACRXK020002225">
    <property type="protein sequence ID" value="CAB3993278.1"/>
    <property type="molecule type" value="Genomic_DNA"/>
</dbReference>
<feature type="region of interest" description="Disordered" evidence="1">
    <location>
        <begin position="1296"/>
        <end position="1315"/>
    </location>
</feature>
<accession>A0A7D9DUU3</accession>
<keyword evidence="3" id="KW-1185">Reference proteome</keyword>
<evidence type="ECO:0000313" key="3">
    <source>
        <dbReference type="Proteomes" id="UP001152795"/>
    </source>
</evidence>
<dbReference type="SUPFAM" id="SSF56672">
    <property type="entry name" value="DNA/RNA polymerases"/>
    <property type="match status" value="2"/>
</dbReference>
<dbReference type="Proteomes" id="UP001152795">
    <property type="component" value="Unassembled WGS sequence"/>
</dbReference>